<feature type="transmembrane region" description="Helical" evidence="6">
    <location>
        <begin position="114"/>
        <end position="141"/>
    </location>
</feature>
<evidence type="ECO:0000313" key="8">
    <source>
        <dbReference type="EMBL" id="VEL35349.1"/>
    </source>
</evidence>
<keyword evidence="5 6" id="KW-0472">Membrane</keyword>
<keyword evidence="9" id="KW-1185">Reference proteome</keyword>
<feature type="transmembrane region" description="Helical" evidence="6">
    <location>
        <begin position="147"/>
        <end position="169"/>
    </location>
</feature>
<name>A0A3S5CTE4_9PLAT</name>
<reference evidence="8" key="1">
    <citation type="submission" date="2018-11" db="EMBL/GenBank/DDBJ databases">
        <authorList>
            <consortium name="Pathogen Informatics"/>
        </authorList>
    </citation>
    <scope>NUCLEOTIDE SEQUENCE</scope>
</reference>
<feature type="transmembrane region" description="Helical" evidence="6">
    <location>
        <begin position="68"/>
        <end position="93"/>
    </location>
</feature>
<keyword evidence="3 6" id="KW-0812">Transmembrane</keyword>
<organism evidence="8 9">
    <name type="scientific">Protopolystoma xenopodis</name>
    <dbReference type="NCBI Taxonomy" id="117903"/>
    <lineage>
        <taxon>Eukaryota</taxon>
        <taxon>Metazoa</taxon>
        <taxon>Spiralia</taxon>
        <taxon>Lophotrochozoa</taxon>
        <taxon>Platyhelminthes</taxon>
        <taxon>Monogenea</taxon>
        <taxon>Polyopisthocotylea</taxon>
        <taxon>Polystomatidea</taxon>
        <taxon>Polystomatidae</taxon>
        <taxon>Protopolystoma</taxon>
    </lineage>
</organism>
<dbReference type="InterPro" id="IPR024989">
    <property type="entry name" value="MFS_assoc_dom"/>
</dbReference>
<feature type="domain" description="Major facilitator superfamily associated" evidence="7">
    <location>
        <begin position="73"/>
        <end position="177"/>
    </location>
</feature>
<evidence type="ECO:0000256" key="2">
    <source>
        <dbReference type="ARBA" id="ARBA00005241"/>
    </source>
</evidence>
<comment type="subcellular location">
    <subcellularLocation>
        <location evidence="1">Membrane</location>
        <topology evidence="1">Multi-pass membrane protein</topology>
    </subcellularLocation>
</comment>
<evidence type="ECO:0000256" key="1">
    <source>
        <dbReference type="ARBA" id="ARBA00004141"/>
    </source>
</evidence>
<dbReference type="AlphaFoldDB" id="A0A3S5CTE4"/>
<comment type="similarity">
    <text evidence="2">Belongs to the major facilitator superfamily. MFSD6 family.</text>
</comment>
<evidence type="ECO:0000256" key="3">
    <source>
        <dbReference type="ARBA" id="ARBA00022692"/>
    </source>
</evidence>
<evidence type="ECO:0000259" key="7">
    <source>
        <dbReference type="Pfam" id="PF12832"/>
    </source>
</evidence>
<evidence type="ECO:0000256" key="5">
    <source>
        <dbReference type="ARBA" id="ARBA00023136"/>
    </source>
</evidence>
<dbReference type="InterPro" id="IPR051717">
    <property type="entry name" value="MFS_MFSD6"/>
</dbReference>
<evidence type="ECO:0000256" key="6">
    <source>
        <dbReference type="SAM" id="Phobius"/>
    </source>
</evidence>
<sequence>MTSSKISTLISNETELGSTLMTPAPSEYSDPVGGDNVNKSGSDEATWVNGTHFEFSDAVPIDEGGGQVDFRCAFCVAIILVLVASVASSFIFVRSRARSNSFYSSLRLALRTPMVLLYFLYALFGGAICSLVFEFLFVVIARELRPPAYFIGLMTTVMVISELPAFVLCGEIHRRLALKSQTCGLSI</sequence>
<dbReference type="EMBL" id="CAAALY010249636">
    <property type="protein sequence ID" value="VEL35349.1"/>
    <property type="molecule type" value="Genomic_DNA"/>
</dbReference>
<dbReference type="InterPro" id="IPR036259">
    <property type="entry name" value="MFS_trans_sf"/>
</dbReference>
<dbReference type="SUPFAM" id="SSF103473">
    <property type="entry name" value="MFS general substrate transporter"/>
    <property type="match status" value="1"/>
</dbReference>
<gene>
    <name evidence="8" type="ORF">PXEA_LOCUS28789</name>
</gene>
<evidence type="ECO:0000256" key="4">
    <source>
        <dbReference type="ARBA" id="ARBA00022989"/>
    </source>
</evidence>
<dbReference type="PANTHER" id="PTHR16172:SF41">
    <property type="entry name" value="MAJOR FACILITATOR SUPERFAMILY DOMAIN-CONTAINING PROTEIN 6-LIKE"/>
    <property type="match status" value="1"/>
</dbReference>
<dbReference type="PANTHER" id="PTHR16172">
    <property type="entry name" value="MAJOR FACILITATOR SUPERFAMILY DOMAIN-CONTAINING PROTEIN 6-LIKE"/>
    <property type="match status" value="1"/>
</dbReference>
<comment type="caution">
    <text evidence="8">The sequence shown here is derived from an EMBL/GenBank/DDBJ whole genome shotgun (WGS) entry which is preliminary data.</text>
</comment>
<dbReference type="OrthoDB" id="515887at2759"/>
<dbReference type="GO" id="GO:0016020">
    <property type="term" value="C:membrane"/>
    <property type="evidence" value="ECO:0007669"/>
    <property type="project" value="UniProtKB-SubCell"/>
</dbReference>
<proteinExistence type="inferred from homology"/>
<evidence type="ECO:0000313" key="9">
    <source>
        <dbReference type="Proteomes" id="UP000784294"/>
    </source>
</evidence>
<dbReference type="Proteomes" id="UP000784294">
    <property type="component" value="Unassembled WGS sequence"/>
</dbReference>
<protein>
    <recommendedName>
        <fullName evidence="7">Major facilitator superfamily associated domain-containing protein</fullName>
    </recommendedName>
</protein>
<dbReference type="Pfam" id="PF12832">
    <property type="entry name" value="MFS_1_like"/>
    <property type="match status" value="1"/>
</dbReference>
<keyword evidence="4 6" id="KW-1133">Transmembrane helix</keyword>
<accession>A0A3S5CTE4</accession>